<keyword evidence="1 4" id="KW-0413">Isomerase</keyword>
<reference evidence="6 7" key="1">
    <citation type="submission" date="2020-12" db="EMBL/GenBank/DDBJ databases">
        <title>Geomonas sp. Red259, isolated from paddy soil.</title>
        <authorList>
            <person name="Xu Z."/>
            <person name="Zhang Z."/>
            <person name="Masuda Y."/>
            <person name="Itoh H."/>
            <person name="Senoo K."/>
        </authorList>
    </citation>
    <scope>NUCLEOTIDE SEQUENCE [LARGE SCALE GENOMIC DNA]</scope>
    <source>
        <strain evidence="6 7">Red259</strain>
    </source>
</reference>
<evidence type="ECO:0000256" key="2">
    <source>
        <dbReference type="ARBA" id="ARBA00038209"/>
    </source>
</evidence>
<protein>
    <recommendedName>
        <fullName evidence="3">UDP-N-acetylglucosamine 2-epimerase (non-hydrolyzing)</fullName>
        <ecNumber evidence="3">5.1.3.14</ecNumber>
    </recommendedName>
</protein>
<organism evidence="6 7">
    <name type="scientific">Geomonas propionica</name>
    <dbReference type="NCBI Taxonomy" id="2798582"/>
    <lineage>
        <taxon>Bacteria</taxon>
        <taxon>Pseudomonadati</taxon>
        <taxon>Thermodesulfobacteriota</taxon>
        <taxon>Desulfuromonadia</taxon>
        <taxon>Geobacterales</taxon>
        <taxon>Geobacteraceae</taxon>
        <taxon>Geomonas</taxon>
    </lineage>
</organism>
<dbReference type="PANTHER" id="PTHR43174:SF2">
    <property type="entry name" value="UDP-N-ACETYLGLUCOSAMINE 2-EPIMERASE"/>
    <property type="match status" value="1"/>
</dbReference>
<evidence type="ECO:0000259" key="5">
    <source>
        <dbReference type="Pfam" id="PF02350"/>
    </source>
</evidence>
<dbReference type="InterPro" id="IPR003331">
    <property type="entry name" value="UDP_GlcNAc_Epimerase_2_dom"/>
</dbReference>
<dbReference type="CDD" id="cd03786">
    <property type="entry name" value="GTB_UDP-GlcNAc_2-Epimerase"/>
    <property type="match status" value="1"/>
</dbReference>
<name>A0ABS0YPK3_9BACT</name>
<dbReference type="PANTHER" id="PTHR43174">
    <property type="entry name" value="UDP-N-ACETYLGLUCOSAMINE 2-EPIMERASE"/>
    <property type="match status" value="1"/>
</dbReference>
<accession>A0ABS0YPK3</accession>
<dbReference type="Gene3D" id="3.40.50.2000">
    <property type="entry name" value="Glycogen Phosphorylase B"/>
    <property type="match status" value="2"/>
</dbReference>
<comment type="caution">
    <text evidence="6">The sequence shown here is derived from an EMBL/GenBank/DDBJ whole genome shotgun (WGS) entry which is preliminary data.</text>
</comment>
<evidence type="ECO:0000313" key="6">
    <source>
        <dbReference type="EMBL" id="MBJ6799430.1"/>
    </source>
</evidence>
<dbReference type="EC" id="5.1.3.14" evidence="3"/>
<sequence length="389" mass="42147">MVKILSVFGTRPEAIKMAPVIMELERNPGDFQSLVCVTGQHRQMLAQVLDLFDIRPDFNLDVMSSGQDLFDVSGKVLQGLKTVLAQVQPDIVLVHGDTATTMAAAIACCFSRIGIGHVEAGLRTYQKYQPFPEEICRRVTGAVADLHFAPTSVARANLLGEGIDGGTIFVTGNTIVDALQSITKRIAGDRALQEQLEEQFSFLDPTRKLIIATCHRRENFGEGIENICRALAEIATSDADVEILYPVHPNPNVREPVHRLLGGGSYPNIHLVAPVEYLPFVYLINRSRLIITDSGGLQEEAPSLGKHVLVIRDVTERPEAVVAGNVRMVGTDCGKVVAAGRDLLRNSSSQGDSGCCRDLYGDGKAACRIAAVLRRHGNGLSRANRESAG</sequence>
<comment type="similarity">
    <text evidence="2 4">Belongs to the UDP-N-acetylglucosamine 2-epimerase family.</text>
</comment>
<feature type="domain" description="UDP-N-acetylglucosamine 2-epimerase" evidence="5">
    <location>
        <begin position="24"/>
        <end position="373"/>
    </location>
</feature>
<evidence type="ECO:0000256" key="4">
    <source>
        <dbReference type="RuleBase" id="RU003513"/>
    </source>
</evidence>
<dbReference type="SUPFAM" id="SSF53756">
    <property type="entry name" value="UDP-Glycosyltransferase/glycogen phosphorylase"/>
    <property type="match status" value="1"/>
</dbReference>
<evidence type="ECO:0000256" key="1">
    <source>
        <dbReference type="ARBA" id="ARBA00023235"/>
    </source>
</evidence>
<evidence type="ECO:0000313" key="7">
    <source>
        <dbReference type="Proteomes" id="UP000641025"/>
    </source>
</evidence>
<evidence type="ECO:0000256" key="3">
    <source>
        <dbReference type="ARBA" id="ARBA00038858"/>
    </source>
</evidence>
<dbReference type="Proteomes" id="UP000641025">
    <property type="component" value="Unassembled WGS sequence"/>
</dbReference>
<proteinExistence type="inferred from homology"/>
<gene>
    <name evidence="6" type="primary">wecB</name>
    <name evidence="6" type="ORF">JFN90_04675</name>
</gene>
<dbReference type="NCBIfam" id="TIGR00236">
    <property type="entry name" value="wecB"/>
    <property type="match status" value="1"/>
</dbReference>
<dbReference type="GO" id="GO:0008761">
    <property type="term" value="F:UDP-N-acetylglucosamine 2-epimerase activity"/>
    <property type="evidence" value="ECO:0007669"/>
    <property type="project" value="UniProtKB-EC"/>
</dbReference>
<keyword evidence="7" id="KW-1185">Reference proteome</keyword>
<dbReference type="Pfam" id="PF02350">
    <property type="entry name" value="Epimerase_2"/>
    <property type="match status" value="1"/>
</dbReference>
<dbReference type="EMBL" id="JAEMHK010000003">
    <property type="protein sequence ID" value="MBJ6799430.1"/>
    <property type="molecule type" value="Genomic_DNA"/>
</dbReference>
<dbReference type="InterPro" id="IPR029767">
    <property type="entry name" value="WecB-like"/>
</dbReference>
<dbReference type="RefSeq" id="WP_199393952.1">
    <property type="nucleotide sequence ID" value="NZ_JAEMHK010000003.1"/>
</dbReference>